<dbReference type="Proteomes" id="UP001230220">
    <property type="component" value="Unassembled WGS sequence"/>
</dbReference>
<keyword evidence="3" id="KW-0378">Hydrolase</keyword>
<feature type="transmembrane region" description="Helical" evidence="1">
    <location>
        <begin position="164"/>
        <end position="187"/>
    </location>
</feature>
<dbReference type="InterPro" id="IPR036938">
    <property type="entry name" value="PAP2/HPO_sf"/>
</dbReference>
<proteinExistence type="predicted"/>
<evidence type="ECO:0000256" key="1">
    <source>
        <dbReference type="SAM" id="Phobius"/>
    </source>
</evidence>
<feature type="transmembrane region" description="Helical" evidence="1">
    <location>
        <begin position="112"/>
        <end position="134"/>
    </location>
</feature>
<evidence type="ECO:0000259" key="2">
    <source>
        <dbReference type="SMART" id="SM00014"/>
    </source>
</evidence>
<protein>
    <submittedName>
        <fullName evidence="3">Undecaprenyl-diphosphatase</fullName>
        <ecNumber evidence="3">3.6.1.27</ecNumber>
    </submittedName>
</protein>
<dbReference type="CDD" id="cd03392">
    <property type="entry name" value="PAP2_like_2"/>
    <property type="match status" value="1"/>
</dbReference>
<accession>A0ABU0E608</accession>
<feature type="domain" description="Phosphatidic acid phosphatase type 2/haloperoxidase" evidence="2">
    <location>
        <begin position="78"/>
        <end position="185"/>
    </location>
</feature>
<feature type="transmembrane region" description="Helical" evidence="1">
    <location>
        <begin position="73"/>
        <end position="92"/>
    </location>
</feature>
<dbReference type="InterPro" id="IPR000326">
    <property type="entry name" value="PAP2/HPO"/>
</dbReference>
<evidence type="ECO:0000313" key="3">
    <source>
        <dbReference type="EMBL" id="MDQ0362320.1"/>
    </source>
</evidence>
<reference evidence="3 4" key="1">
    <citation type="submission" date="2023-07" db="EMBL/GenBank/DDBJ databases">
        <title>Genomic Encyclopedia of Type Strains, Phase IV (KMG-IV): sequencing the most valuable type-strain genomes for metagenomic binning, comparative biology and taxonomic classification.</title>
        <authorList>
            <person name="Goeker M."/>
        </authorList>
    </citation>
    <scope>NUCLEOTIDE SEQUENCE [LARGE SCALE GENOMIC DNA]</scope>
    <source>
        <strain evidence="3 4">DSM 16784</strain>
    </source>
</reference>
<dbReference type="Gene3D" id="1.20.144.10">
    <property type="entry name" value="Phosphatidic acid phosphatase type 2/haloperoxidase"/>
    <property type="match status" value="1"/>
</dbReference>
<dbReference type="PANTHER" id="PTHR14969">
    <property type="entry name" value="SPHINGOSINE-1-PHOSPHATE PHOSPHOHYDROLASE"/>
    <property type="match status" value="1"/>
</dbReference>
<dbReference type="PANTHER" id="PTHR14969:SF13">
    <property type="entry name" value="AT30094P"/>
    <property type="match status" value="1"/>
</dbReference>
<dbReference type="SUPFAM" id="SSF48317">
    <property type="entry name" value="Acid phosphatase/Vanadium-dependent haloperoxidase"/>
    <property type="match status" value="1"/>
</dbReference>
<keyword evidence="4" id="KW-1185">Reference proteome</keyword>
<dbReference type="EMBL" id="JAUSUR010000006">
    <property type="protein sequence ID" value="MDQ0362320.1"/>
    <property type="molecule type" value="Genomic_DNA"/>
</dbReference>
<gene>
    <name evidence="3" type="ORF">J2S15_003074</name>
</gene>
<feature type="transmembrane region" description="Helical" evidence="1">
    <location>
        <begin position="140"/>
        <end position="157"/>
    </location>
</feature>
<evidence type="ECO:0000313" key="4">
    <source>
        <dbReference type="Proteomes" id="UP001230220"/>
    </source>
</evidence>
<keyword evidence="1" id="KW-1133">Transmembrane helix</keyword>
<sequence length="188" mass="20709">MIISIVSGVIFLLCCFLVISKKNDTFDKSVSAAVISHRSNVVTKMMHFFTELGKGTPTMAICLALLFFPDRNALALPVGVAVIITAVFCKTLKTTIKRERPKDDRLVEEVDYSFPSSHALTSAALYGSIAFSMVGMFPELQVFIIIACVLLPFFIGFSRVYLGIHYLFDVIGGWSLGLCIASLVHYLL</sequence>
<comment type="caution">
    <text evidence="3">The sequence shown here is derived from an EMBL/GenBank/DDBJ whole genome shotgun (WGS) entry which is preliminary data.</text>
</comment>
<keyword evidence="1" id="KW-0812">Transmembrane</keyword>
<keyword evidence="1" id="KW-0472">Membrane</keyword>
<dbReference type="SMART" id="SM00014">
    <property type="entry name" value="acidPPc"/>
    <property type="match status" value="1"/>
</dbReference>
<dbReference type="GO" id="GO:0050380">
    <property type="term" value="F:undecaprenyl-diphosphatase activity"/>
    <property type="evidence" value="ECO:0007669"/>
    <property type="project" value="UniProtKB-EC"/>
</dbReference>
<dbReference type="RefSeq" id="WP_307409832.1">
    <property type="nucleotide sequence ID" value="NZ_JAUSUR010000006.1"/>
</dbReference>
<dbReference type="Pfam" id="PF01569">
    <property type="entry name" value="PAP2"/>
    <property type="match status" value="1"/>
</dbReference>
<dbReference type="EC" id="3.6.1.27" evidence="3"/>
<name>A0ABU0E608_9FIRM</name>
<organism evidence="3 4">
    <name type="scientific">Breznakia pachnodae</name>
    <dbReference type="NCBI Taxonomy" id="265178"/>
    <lineage>
        <taxon>Bacteria</taxon>
        <taxon>Bacillati</taxon>
        <taxon>Bacillota</taxon>
        <taxon>Erysipelotrichia</taxon>
        <taxon>Erysipelotrichales</taxon>
        <taxon>Erysipelotrichaceae</taxon>
        <taxon>Breznakia</taxon>
    </lineage>
</organism>